<feature type="compositionally biased region" description="Basic and acidic residues" evidence="4">
    <location>
        <begin position="535"/>
        <end position="544"/>
    </location>
</feature>
<dbReference type="InterPro" id="IPR002885">
    <property type="entry name" value="PPR_rpt"/>
</dbReference>
<protein>
    <recommendedName>
        <fullName evidence="7">Pentacotripeptide-repeat region of PRORP domain-containing protein</fullName>
    </recommendedName>
</protein>
<dbReference type="Gene3D" id="1.25.40.10">
    <property type="entry name" value="Tetratricopeptide repeat domain"/>
    <property type="match status" value="4"/>
</dbReference>
<dbReference type="NCBIfam" id="TIGR00756">
    <property type="entry name" value="PPR"/>
    <property type="match status" value="8"/>
</dbReference>
<evidence type="ECO:0000256" key="4">
    <source>
        <dbReference type="SAM" id="MobiDB-lite"/>
    </source>
</evidence>
<evidence type="ECO:0000313" key="6">
    <source>
        <dbReference type="Proteomes" id="UP000316621"/>
    </source>
</evidence>
<evidence type="ECO:0000256" key="2">
    <source>
        <dbReference type="ARBA" id="ARBA00022737"/>
    </source>
</evidence>
<evidence type="ECO:0000256" key="3">
    <source>
        <dbReference type="PROSITE-ProRule" id="PRU00708"/>
    </source>
</evidence>
<dbReference type="PROSITE" id="PS51375">
    <property type="entry name" value="PPR"/>
    <property type="match status" value="7"/>
</dbReference>
<dbReference type="EMBL" id="CM010717">
    <property type="protein sequence ID" value="RZC53808.1"/>
    <property type="molecule type" value="Genomic_DNA"/>
</dbReference>
<comment type="similarity">
    <text evidence="1">Belongs to the PPR family. P subfamily.</text>
</comment>
<keyword evidence="2" id="KW-0677">Repeat</keyword>
<proteinExistence type="inferred from homology"/>
<dbReference type="PANTHER" id="PTHR47447">
    <property type="entry name" value="OS03G0856100 PROTEIN"/>
    <property type="match status" value="1"/>
</dbReference>
<dbReference type="Pfam" id="PF13041">
    <property type="entry name" value="PPR_2"/>
    <property type="match status" value="2"/>
</dbReference>
<feature type="region of interest" description="Disordered" evidence="4">
    <location>
        <begin position="524"/>
        <end position="544"/>
    </location>
</feature>
<evidence type="ECO:0000256" key="1">
    <source>
        <dbReference type="ARBA" id="ARBA00007626"/>
    </source>
</evidence>
<dbReference type="AlphaFoldDB" id="A0A4Y7J226"/>
<evidence type="ECO:0000313" key="5">
    <source>
        <dbReference type="EMBL" id="RZC53808.1"/>
    </source>
</evidence>
<dbReference type="Pfam" id="PF12854">
    <property type="entry name" value="PPR_1"/>
    <property type="match status" value="1"/>
</dbReference>
<dbReference type="Proteomes" id="UP000316621">
    <property type="component" value="Chromosome 3"/>
</dbReference>
<keyword evidence="6" id="KW-1185">Reference proteome</keyword>
<feature type="repeat" description="PPR" evidence="3">
    <location>
        <begin position="414"/>
        <end position="448"/>
    </location>
</feature>
<dbReference type="Gramene" id="RZC53808">
    <property type="protein sequence ID" value="RZC53808"/>
    <property type="gene ID" value="C5167_012653"/>
</dbReference>
<name>A0A4Y7J226_PAPSO</name>
<dbReference type="InterPro" id="IPR011990">
    <property type="entry name" value="TPR-like_helical_dom_sf"/>
</dbReference>
<dbReference type="PANTHER" id="PTHR47447:SF28">
    <property type="entry name" value="PENTACOTRIPEPTIDE-REPEAT REGION OF PRORP DOMAIN-CONTAINING PROTEIN"/>
    <property type="match status" value="1"/>
</dbReference>
<gene>
    <name evidence="5" type="ORF">C5167_012653</name>
</gene>
<feature type="repeat" description="PPR" evidence="3">
    <location>
        <begin position="239"/>
        <end position="273"/>
    </location>
</feature>
<dbReference type="OMA" id="RFFIWAQ"/>
<feature type="repeat" description="PPR" evidence="3">
    <location>
        <begin position="274"/>
        <end position="308"/>
    </location>
</feature>
<dbReference type="Pfam" id="PF01535">
    <property type="entry name" value="PPR"/>
    <property type="match status" value="3"/>
</dbReference>
<dbReference type="OrthoDB" id="185373at2759"/>
<feature type="repeat" description="PPR" evidence="3">
    <location>
        <begin position="449"/>
        <end position="484"/>
    </location>
</feature>
<reference evidence="5 6" key="1">
    <citation type="journal article" date="2018" name="Science">
        <title>The opium poppy genome and morphinan production.</title>
        <authorList>
            <person name="Guo L."/>
            <person name="Winzer T."/>
            <person name="Yang X."/>
            <person name="Li Y."/>
            <person name="Ning Z."/>
            <person name="He Z."/>
            <person name="Teodor R."/>
            <person name="Lu Y."/>
            <person name="Bowser T.A."/>
            <person name="Graham I.A."/>
            <person name="Ye K."/>
        </authorList>
    </citation>
    <scope>NUCLEOTIDE SEQUENCE [LARGE SCALE GENOMIC DNA]</scope>
    <source>
        <strain evidence="6">cv. HN1</strain>
        <tissue evidence="5">Leaves</tissue>
    </source>
</reference>
<evidence type="ECO:0008006" key="7">
    <source>
        <dbReference type="Google" id="ProtNLM"/>
    </source>
</evidence>
<feature type="repeat" description="PPR" evidence="3">
    <location>
        <begin position="379"/>
        <end position="413"/>
    </location>
</feature>
<accession>A0A4Y7J226</accession>
<sequence length="560" mass="64247">MAVKMFLSKTRTSLSLFLCQHSSSPTCHFQPFRVSSISSSFSTNGFWTNNSLQSLRYFSQPILQNNPTNNVNEICRVLSDYRSPHHDIESALNPFSTTISTDLVEQVLKRCKNLGVSAYRFFLWAEKLQNFSHSKDSYDILINILGSNKQFPLLWDFLTEIKEDGVHQLRHENFWNIFRAYARANLPGDAIRAFKRMKEFDLKPGVTDLDNLLFALCKRKLVKPAQEFFDKVKLEFDPSPKTCTILMMGWGDLGASDETRKLFDEMLERGCKMDLVAFNTLLESICRGGKPAEAYKLFREMGSCNLKPDAFTYSIFIHAACEADDIHSAIRVLDRMKRYNLVPKVFTFNTIIKLYVKNEQQDEAYLLLDEMIEGGVNPDVWSYNAILAFHCNRTEVNQALKLISKMEKDSCLPDRHTYNMLLKMLIRVGRFDRAMGVWESMGEKGFFPSASTYAVVVHGFCKKKGRTEDACKFFEMMVDEGIPPYRSTCKLLRDRLLSLGLEEKTQILADKMQRSTSCTIQELSSTMSGEEDIDGGSRKEDEEVQKPMWYAHCESESSDG</sequence>
<organism evidence="5 6">
    <name type="scientific">Papaver somniferum</name>
    <name type="common">Opium poppy</name>
    <dbReference type="NCBI Taxonomy" id="3469"/>
    <lineage>
        <taxon>Eukaryota</taxon>
        <taxon>Viridiplantae</taxon>
        <taxon>Streptophyta</taxon>
        <taxon>Embryophyta</taxon>
        <taxon>Tracheophyta</taxon>
        <taxon>Spermatophyta</taxon>
        <taxon>Magnoliopsida</taxon>
        <taxon>Ranunculales</taxon>
        <taxon>Papaveraceae</taxon>
        <taxon>Papaveroideae</taxon>
        <taxon>Papaver</taxon>
    </lineage>
</organism>
<feature type="repeat" description="PPR" evidence="3">
    <location>
        <begin position="344"/>
        <end position="378"/>
    </location>
</feature>
<feature type="repeat" description="PPR" evidence="3">
    <location>
        <begin position="309"/>
        <end position="343"/>
    </location>
</feature>